<evidence type="ECO:0000313" key="2">
    <source>
        <dbReference type="EMBL" id="MER7377431.1"/>
    </source>
</evidence>
<evidence type="ECO:0000313" key="3">
    <source>
        <dbReference type="Proteomes" id="UP001486207"/>
    </source>
</evidence>
<proteinExistence type="predicted"/>
<gene>
    <name evidence="2" type="ORF">ABT384_32890</name>
</gene>
<keyword evidence="1" id="KW-0812">Transmembrane</keyword>
<keyword evidence="3" id="KW-1185">Reference proteome</keyword>
<organism evidence="2 3">
    <name type="scientific">Streptomyces lanatus</name>
    <dbReference type="NCBI Taxonomy" id="66900"/>
    <lineage>
        <taxon>Bacteria</taxon>
        <taxon>Bacillati</taxon>
        <taxon>Actinomycetota</taxon>
        <taxon>Actinomycetes</taxon>
        <taxon>Kitasatosporales</taxon>
        <taxon>Streptomycetaceae</taxon>
        <taxon>Streptomyces</taxon>
    </lineage>
</organism>
<dbReference type="EMBL" id="JBEPFB010000018">
    <property type="protein sequence ID" value="MER7377431.1"/>
    <property type="molecule type" value="Genomic_DNA"/>
</dbReference>
<sequence length="87" mass="8978">MGRRDAQDRRNTLTCAGCVLSALGSVAALFVWASSGRTRRHLGGGFEGEGTDYVAVLVELPLVAVGGAAVPGLVVVLLARLTGRRAD</sequence>
<keyword evidence="1" id="KW-0472">Membrane</keyword>
<evidence type="ECO:0000256" key="1">
    <source>
        <dbReference type="SAM" id="Phobius"/>
    </source>
</evidence>
<feature type="transmembrane region" description="Helical" evidence="1">
    <location>
        <begin position="12"/>
        <end position="33"/>
    </location>
</feature>
<feature type="transmembrane region" description="Helical" evidence="1">
    <location>
        <begin position="53"/>
        <end position="79"/>
    </location>
</feature>
<protein>
    <recommendedName>
        <fullName evidence="4">Integral membrane protein</fullName>
    </recommendedName>
</protein>
<keyword evidence="1" id="KW-1133">Transmembrane helix</keyword>
<comment type="caution">
    <text evidence="2">The sequence shown here is derived from an EMBL/GenBank/DDBJ whole genome shotgun (WGS) entry which is preliminary data.</text>
</comment>
<dbReference type="Proteomes" id="UP001486207">
    <property type="component" value="Unassembled WGS sequence"/>
</dbReference>
<dbReference type="RefSeq" id="WP_190074348.1">
    <property type="nucleotide sequence ID" value="NZ_BNBM01000018.1"/>
</dbReference>
<reference evidence="2 3" key="1">
    <citation type="submission" date="2024-06" db="EMBL/GenBank/DDBJ databases">
        <title>The Natural Products Discovery Center: Release of the First 8490 Sequenced Strains for Exploring Actinobacteria Biosynthetic Diversity.</title>
        <authorList>
            <person name="Kalkreuter E."/>
            <person name="Kautsar S.A."/>
            <person name="Yang D."/>
            <person name="Bader C.D."/>
            <person name="Teijaro C.N."/>
            <person name="Fluegel L."/>
            <person name="Davis C.M."/>
            <person name="Simpson J.R."/>
            <person name="Lauterbach L."/>
            <person name="Steele A.D."/>
            <person name="Gui C."/>
            <person name="Meng S."/>
            <person name="Li G."/>
            <person name="Viehrig K."/>
            <person name="Ye F."/>
            <person name="Su P."/>
            <person name="Kiefer A.F."/>
            <person name="Nichols A."/>
            <person name="Cepeda A.J."/>
            <person name="Yan W."/>
            <person name="Fan B."/>
            <person name="Jiang Y."/>
            <person name="Adhikari A."/>
            <person name="Zheng C.-J."/>
            <person name="Schuster L."/>
            <person name="Cowan T.M."/>
            <person name="Smanski M.J."/>
            <person name="Chevrette M.G."/>
            <person name="De Carvalho L.P.S."/>
            <person name="Shen B."/>
        </authorList>
    </citation>
    <scope>NUCLEOTIDE SEQUENCE [LARGE SCALE GENOMIC DNA]</scope>
    <source>
        <strain evidence="2 3">NPDC000155</strain>
    </source>
</reference>
<evidence type="ECO:0008006" key="4">
    <source>
        <dbReference type="Google" id="ProtNLM"/>
    </source>
</evidence>
<accession>A0ABV1Y0Q9</accession>
<name>A0ABV1Y0Q9_9ACTN</name>